<evidence type="ECO:0000259" key="3">
    <source>
        <dbReference type="Pfam" id="PF12802"/>
    </source>
</evidence>
<feature type="region of interest" description="Disordered" evidence="2">
    <location>
        <begin position="1"/>
        <end position="22"/>
    </location>
</feature>
<organism evidence="4 5">
    <name type="scientific">Embleya scabrispora</name>
    <dbReference type="NCBI Taxonomy" id="159449"/>
    <lineage>
        <taxon>Bacteria</taxon>
        <taxon>Bacillati</taxon>
        <taxon>Actinomycetota</taxon>
        <taxon>Actinomycetes</taxon>
        <taxon>Kitasatosporales</taxon>
        <taxon>Streptomycetaceae</taxon>
        <taxon>Embleya</taxon>
    </lineage>
</organism>
<dbReference type="InterPro" id="IPR043129">
    <property type="entry name" value="ATPase_NBD"/>
</dbReference>
<keyword evidence="4" id="KW-0808">Transferase</keyword>
<dbReference type="SUPFAM" id="SSF46785">
    <property type="entry name" value="Winged helix' DNA-binding domain"/>
    <property type="match status" value="1"/>
</dbReference>
<feature type="domain" description="HTH marR-type" evidence="3">
    <location>
        <begin position="31"/>
        <end position="80"/>
    </location>
</feature>
<dbReference type="eggNOG" id="COG1940">
    <property type="taxonomic scope" value="Bacteria"/>
</dbReference>
<dbReference type="GO" id="GO:0003700">
    <property type="term" value="F:DNA-binding transcription factor activity"/>
    <property type="evidence" value="ECO:0007669"/>
    <property type="project" value="InterPro"/>
</dbReference>
<dbReference type="RefSeq" id="WP_078978256.1">
    <property type="nucleotide sequence ID" value="NZ_MWQN01000001.1"/>
</dbReference>
<reference evidence="4 5" key="1">
    <citation type="submission" date="2017-03" db="EMBL/GenBank/DDBJ databases">
        <title>Draft genome sequence of Streptomyces scabrisporus NF3, endophyte isolated from Amphipterygium adstringens.</title>
        <authorList>
            <person name="Vazquez M."/>
            <person name="Ceapa C.D."/>
            <person name="Rodriguez Luna D."/>
            <person name="Sanchez Esquivel S."/>
        </authorList>
    </citation>
    <scope>NUCLEOTIDE SEQUENCE [LARGE SCALE GENOMIC DNA]</scope>
    <source>
        <strain evidence="4 5">NF3</strain>
    </source>
</reference>
<dbReference type="Pfam" id="PF12802">
    <property type="entry name" value="MarR_2"/>
    <property type="match status" value="1"/>
</dbReference>
<dbReference type="Proteomes" id="UP000190037">
    <property type="component" value="Unassembled WGS sequence"/>
</dbReference>
<dbReference type="PANTHER" id="PTHR18964:SF149">
    <property type="entry name" value="BIFUNCTIONAL UDP-N-ACETYLGLUCOSAMINE 2-EPIMERASE_N-ACETYLMANNOSAMINE KINASE"/>
    <property type="match status" value="1"/>
</dbReference>
<dbReference type="SUPFAM" id="SSF53067">
    <property type="entry name" value="Actin-like ATPase domain"/>
    <property type="match status" value="1"/>
</dbReference>
<dbReference type="InterPro" id="IPR036388">
    <property type="entry name" value="WH-like_DNA-bd_sf"/>
</dbReference>
<dbReference type="EMBL" id="MWQN01000001">
    <property type="protein sequence ID" value="OPC83959.1"/>
    <property type="molecule type" value="Genomic_DNA"/>
</dbReference>
<evidence type="ECO:0000313" key="5">
    <source>
        <dbReference type="Proteomes" id="UP000190037"/>
    </source>
</evidence>
<dbReference type="InterPro" id="IPR000835">
    <property type="entry name" value="HTH_MarR-typ"/>
</dbReference>
<dbReference type="STRING" id="159449.B4N89_26210"/>
<dbReference type="PANTHER" id="PTHR18964">
    <property type="entry name" value="ROK (REPRESSOR, ORF, KINASE) FAMILY"/>
    <property type="match status" value="1"/>
</dbReference>
<dbReference type="GO" id="GO:0016301">
    <property type="term" value="F:kinase activity"/>
    <property type="evidence" value="ECO:0007669"/>
    <property type="project" value="UniProtKB-KW"/>
</dbReference>
<dbReference type="InterPro" id="IPR000600">
    <property type="entry name" value="ROK"/>
</dbReference>
<dbReference type="OrthoDB" id="3523179at2"/>
<dbReference type="Gene3D" id="3.30.420.40">
    <property type="match status" value="2"/>
</dbReference>
<evidence type="ECO:0000313" key="4">
    <source>
        <dbReference type="EMBL" id="OPC83959.1"/>
    </source>
</evidence>
<comment type="similarity">
    <text evidence="1">Belongs to the ROK (NagC/XylR) family.</text>
</comment>
<gene>
    <name evidence="4" type="ORF">B4N89_26210</name>
</gene>
<name>A0A1T3P4D3_9ACTN</name>
<proteinExistence type="inferred from homology"/>
<dbReference type="Gene3D" id="1.10.10.10">
    <property type="entry name" value="Winged helix-like DNA-binding domain superfamily/Winged helix DNA-binding domain"/>
    <property type="match status" value="1"/>
</dbReference>
<dbReference type="InterPro" id="IPR036390">
    <property type="entry name" value="WH_DNA-bd_sf"/>
</dbReference>
<dbReference type="CDD" id="cd00090">
    <property type="entry name" value="HTH_ARSR"/>
    <property type="match status" value="1"/>
</dbReference>
<keyword evidence="4" id="KW-0418">Kinase</keyword>
<evidence type="ECO:0000256" key="1">
    <source>
        <dbReference type="ARBA" id="ARBA00006479"/>
    </source>
</evidence>
<dbReference type="InterPro" id="IPR011991">
    <property type="entry name" value="ArsR-like_HTH"/>
</dbReference>
<dbReference type="AlphaFoldDB" id="A0A1T3P4D3"/>
<accession>A0A1T3P4D3</accession>
<dbReference type="Pfam" id="PF00480">
    <property type="entry name" value="ROK"/>
    <property type="match status" value="1"/>
</dbReference>
<comment type="caution">
    <text evidence="4">The sequence shown here is derived from an EMBL/GenBank/DDBJ whole genome shotgun (WGS) entry which is preliminary data.</text>
</comment>
<protein>
    <submittedName>
        <fullName evidence="4">Sugar kinase</fullName>
    </submittedName>
</protein>
<sequence length="403" mass="41566">MAGSTERGAAASGREQAGRPSLLRAINDRAALELLLRHGRLSRGQIGSMTGLSKPTASQLLSRLEAAGLVVGVGTTEGGRGPGAQLYEINPAAGHVAGLDVTPARIRVAIADLTGRVVGEHELSTPRRESADTPGRIREAVRAAAKPAGLDLADLAHMVIGIPGAFDPTTEQFRYGRHLAGWHSPGVLDQIREALGLTVDVENDVNLAALAEQRDGSARDAGDFVLLWVDEGIGCAIVIGGRLHRGSTGGAGEVGYMPMPGAPLPHDVSRRNTGGFQQLAGAPAVLSLARAYGVGSRTAPQAVARAVRATEPRGGAFLDELANRLAVGIAVIVSVLDPGLVVLSGAIPMAGGEALRSRVVDELHRLAIPRPRVVLGDVPANPVLTGAVHAALDVARDVVFTTT</sequence>
<evidence type="ECO:0000256" key="2">
    <source>
        <dbReference type="SAM" id="MobiDB-lite"/>
    </source>
</evidence>
<keyword evidence="5" id="KW-1185">Reference proteome</keyword>